<gene>
    <name evidence="2" type="ORF">COI93_18875</name>
</gene>
<dbReference type="GO" id="GO:0046654">
    <property type="term" value="P:tetrahydrofolate biosynthetic process"/>
    <property type="evidence" value="ECO:0007669"/>
    <property type="project" value="InterPro"/>
</dbReference>
<dbReference type="Gene3D" id="3.40.430.10">
    <property type="entry name" value="Dihydrofolate Reductase, subunit A"/>
    <property type="match status" value="1"/>
</dbReference>
<sequence length="63" mass="7637">MYQQFLPYTQKLYIAKIHATFEGDRYFPEIAFSLWKEIYTEKGIQNDKNPYVNLPNHLVLFIH</sequence>
<dbReference type="EMBL" id="NUWN01000081">
    <property type="protein sequence ID" value="PFK33127.1"/>
    <property type="molecule type" value="Genomic_DNA"/>
</dbReference>
<dbReference type="InterPro" id="IPR001796">
    <property type="entry name" value="DHFR_dom"/>
</dbReference>
<feature type="domain" description="DHFR" evidence="1">
    <location>
        <begin position="1"/>
        <end position="63"/>
    </location>
</feature>
<dbReference type="Pfam" id="PF00186">
    <property type="entry name" value="DHFR_1"/>
    <property type="match status" value="1"/>
</dbReference>
<name>A0A2B0LMJ9_BACCE</name>
<reference evidence="2 3" key="1">
    <citation type="submission" date="2017-09" db="EMBL/GenBank/DDBJ databases">
        <title>Large-scale bioinformatics analysis of Bacillus genomes uncovers conserved roles of natural products in bacterial physiology.</title>
        <authorList>
            <consortium name="Agbiome Team Llc"/>
            <person name="Bleich R.M."/>
            <person name="Grubbs K.J."/>
            <person name="Santa Maria K.C."/>
            <person name="Allen S.E."/>
            <person name="Farag S."/>
            <person name="Shank E.A."/>
            <person name="Bowers A."/>
        </authorList>
    </citation>
    <scope>NUCLEOTIDE SEQUENCE [LARGE SCALE GENOMIC DNA]</scope>
    <source>
        <strain evidence="2 3">AFS083043</strain>
    </source>
</reference>
<evidence type="ECO:0000313" key="2">
    <source>
        <dbReference type="EMBL" id="PFK33127.1"/>
    </source>
</evidence>
<dbReference type="InterPro" id="IPR024072">
    <property type="entry name" value="DHFR-like_dom_sf"/>
</dbReference>
<dbReference type="GO" id="GO:0004146">
    <property type="term" value="F:dihydrofolate reductase activity"/>
    <property type="evidence" value="ECO:0007669"/>
    <property type="project" value="InterPro"/>
</dbReference>
<organism evidence="2 3">
    <name type="scientific">Bacillus cereus</name>
    <dbReference type="NCBI Taxonomy" id="1396"/>
    <lineage>
        <taxon>Bacteria</taxon>
        <taxon>Bacillati</taxon>
        <taxon>Bacillota</taxon>
        <taxon>Bacilli</taxon>
        <taxon>Bacillales</taxon>
        <taxon>Bacillaceae</taxon>
        <taxon>Bacillus</taxon>
        <taxon>Bacillus cereus group</taxon>
    </lineage>
</organism>
<comment type="caution">
    <text evidence="2">The sequence shown here is derived from an EMBL/GenBank/DDBJ whole genome shotgun (WGS) entry which is preliminary data.</text>
</comment>
<dbReference type="SUPFAM" id="SSF53597">
    <property type="entry name" value="Dihydrofolate reductase-like"/>
    <property type="match status" value="1"/>
</dbReference>
<evidence type="ECO:0000313" key="3">
    <source>
        <dbReference type="Proteomes" id="UP000242656"/>
    </source>
</evidence>
<dbReference type="PROSITE" id="PS51330">
    <property type="entry name" value="DHFR_2"/>
    <property type="match status" value="1"/>
</dbReference>
<dbReference type="AlphaFoldDB" id="A0A2B0LMJ9"/>
<dbReference type="Proteomes" id="UP000242656">
    <property type="component" value="Unassembled WGS sequence"/>
</dbReference>
<protein>
    <recommendedName>
        <fullName evidence="1">DHFR domain-containing protein</fullName>
    </recommendedName>
</protein>
<evidence type="ECO:0000259" key="1">
    <source>
        <dbReference type="PROSITE" id="PS51330"/>
    </source>
</evidence>
<proteinExistence type="predicted"/>
<accession>A0A2B0LMJ9</accession>